<dbReference type="InterPro" id="IPR051171">
    <property type="entry name" value="CaCA"/>
</dbReference>
<evidence type="ECO:0000259" key="10">
    <source>
        <dbReference type="Pfam" id="PF01699"/>
    </source>
</evidence>
<keyword evidence="5 9" id="KW-0812">Transmembrane</keyword>
<dbReference type="InterPro" id="IPR004837">
    <property type="entry name" value="NaCa_Exmemb"/>
</dbReference>
<keyword evidence="3" id="KW-0050">Antiport</keyword>
<accession>A0A0D6MAJ3</accession>
<evidence type="ECO:0000256" key="3">
    <source>
        <dbReference type="ARBA" id="ARBA00022449"/>
    </source>
</evidence>
<dbReference type="GO" id="GO:0098703">
    <property type="term" value="P:calcium ion import across plasma membrane"/>
    <property type="evidence" value="ECO:0007669"/>
    <property type="project" value="TreeGrafter"/>
</dbReference>
<dbReference type="GO" id="GO:0030424">
    <property type="term" value="C:axon"/>
    <property type="evidence" value="ECO:0007669"/>
    <property type="project" value="TreeGrafter"/>
</dbReference>
<comment type="subcellular location">
    <subcellularLocation>
        <location evidence="1">Endomembrane system</location>
        <topology evidence="1">Multi-pass membrane protein</topology>
    </subcellularLocation>
</comment>
<evidence type="ECO:0000256" key="7">
    <source>
        <dbReference type="ARBA" id="ARBA00023065"/>
    </source>
</evidence>
<protein>
    <submittedName>
        <fullName evidence="11">Sodium/calcium exchanger protein</fullName>
    </submittedName>
</protein>
<keyword evidence="4" id="KW-0106">Calcium</keyword>
<keyword evidence="7" id="KW-0406">Ion transport</keyword>
<keyword evidence="8 9" id="KW-0472">Membrane</keyword>
<evidence type="ECO:0000256" key="6">
    <source>
        <dbReference type="ARBA" id="ARBA00022989"/>
    </source>
</evidence>
<feature type="transmembrane region" description="Helical" evidence="9">
    <location>
        <begin position="123"/>
        <end position="144"/>
    </location>
</feature>
<keyword evidence="4" id="KW-0109">Calcium transport</keyword>
<evidence type="ECO:0000256" key="4">
    <source>
        <dbReference type="ARBA" id="ARBA00022568"/>
    </source>
</evidence>
<evidence type="ECO:0000256" key="5">
    <source>
        <dbReference type="ARBA" id="ARBA00022692"/>
    </source>
</evidence>
<evidence type="ECO:0000313" key="12">
    <source>
        <dbReference type="Proteomes" id="UP000054495"/>
    </source>
</evidence>
<dbReference type="GO" id="GO:0042383">
    <property type="term" value="C:sarcolemma"/>
    <property type="evidence" value="ECO:0007669"/>
    <property type="project" value="TreeGrafter"/>
</dbReference>
<keyword evidence="6 9" id="KW-1133">Transmembrane helix</keyword>
<feature type="transmembrane region" description="Helical" evidence="9">
    <location>
        <begin position="22"/>
        <end position="47"/>
    </location>
</feature>
<dbReference type="EMBL" id="KE124777">
    <property type="protein sequence ID" value="EPB80673.1"/>
    <property type="molecule type" value="Genomic_DNA"/>
</dbReference>
<feature type="transmembrane region" description="Helical" evidence="9">
    <location>
        <begin position="156"/>
        <end position="175"/>
    </location>
</feature>
<evidence type="ECO:0000256" key="9">
    <source>
        <dbReference type="SAM" id="Phobius"/>
    </source>
</evidence>
<evidence type="ECO:0000256" key="8">
    <source>
        <dbReference type="ARBA" id="ARBA00023136"/>
    </source>
</evidence>
<keyword evidence="12" id="KW-1185">Reference proteome</keyword>
<evidence type="ECO:0000256" key="2">
    <source>
        <dbReference type="ARBA" id="ARBA00022448"/>
    </source>
</evidence>
<dbReference type="AlphaFoldDB" id="A0A0D6MAJ3"/>
<dbReference type="Proteomes" id="UP000054495">
    <property type="component" value="Unassembled WGS sequence"/>
</dbReference>
<organism evidence="11 12">
    <name type="scientific">Ancylostoma ceylanicum</name>
    <dbReference type="NCBI Taxonomy" id="53326"/>
    <lineage>
        <taxon>Eukaryota</taxon>
        <taxon>Metazoa</taxon>
        <taxon>Ecdysozoa</taxon>
        <taxon>Nematoda</taxon>
        <taxon>Chromadorea</taxon>
        <taxon>Rhabditida</taxon>
        <taxon>Rhabditina</taxon>
        <taxon>Rhabditomorpha</taxon>
        <taxon>Strongyloidea</taxon>
        <taxon>Ancylostomatidae</taxon>
        <taxon>Ancylostomatinae</taxon>
        <taxon>Ancylostoma</taxon>
    </lineage>
</organism>
<name>A0A0D6MAJ3_9BILA</name>
<gene>
    <name evidence="11" type="ORF">ANCCEY_00241</name>
</gene>
<dbReference type="GO" id="GO:0012505">
    <property type="term" value="C:endomembrane system"/>
    <property type="evidence" value="ECO:0007669"/>
    <property type="project" value="UniProtKB-SubCell"/>
</dbReference>
<evidence type="ECO:0000256" key="1">
    <source>
        <dbReference type="ARBA" id="ARBA00004127"/>
    </source>
</evidence>
<reference evidence="11 12" key="1">
    <citation type="submission" date="2013-05" db="EMBL/GenBank/DDBJ databases">
        <title>Draft genome of the parasitic nematode Anyclostoma ceylanicum.</title>
        <authorList>
            <person name="Mitreva M."/>
        </authorList>
    </citation>
    <scope>NUCLEOTIDE SEQUENCE [LARGE SCALE GENOMIC DNA]</scope>
</reference>
<dbReference type="Pfam" id="PF01699">
    <property type="entry name" value="Na_Ca_ex"/>
    <property type="match status" value="1"/>
</dbReference>
<dbReference type="PANTHER" id="PTHR11878:SF76">
    <property type="entry name" value="CALX-BETA DOMAIN-CONTAINING PROTEIN"/>
    <property type="match status" value="1"/>
</dbReference>
<proteinExistence type="predicted"/>
<dbReference type="PANTHER" id="PTHR11878">
    <property type="entry name" value="SODIUM/CALCIUM EXCHANGER"/>
    <property type="match status" value="1"/>
</dbReference>
<feature type="domain" description="Sodium/calcium exchanger membrane region" evidence="10">
    <location>
        <begin position="25"/>
        <end position="174"/>
    </location>
</feature>
<keyword evidence="2" id="KW-0813">Transport</keyword>
<dbReference type="GO" id="GO:0005432">
    <property type="term" value="F:calcium:sodium antiporter activity"/>
    <property type="evidence" value="ECO:0007669"/>
    <property type="project" value="TreeGrafter"/>
</dbReference>
<dbReference type="Gene3D" id="1.20.1420.30">
    <property type="entry name" value="NCX, central ion-binding region"/>
    <property type="match status" value="1"/>
</dbReference>
<dbReference type="GO" id="GO:0098794">
    <property type="term" value="C:postsynapse"/>
    <property type="evidence" value="ECO:0007669"/>
    <property type="project" value="TreeGrafter"/>
</dbReference>
<sequence length="358" mass="40263">MSNYTCRDGLILPALAVSPRNAVLYLIGLLYSFLGISIAADVFMCSIERITSTTRRVRKKQDKGVLMAGNMPEEEEYEEVKVWNPTVANLTLMALGSSAPEILLSIIEIVGNGFRSGELGPGTIVGSAAFNLFCISAICVLAVASPNGKRIQMFKVFIVTAFFGTFAYIWLLVIWKGNKANLEDELEMADKAKPSENLDVNLKRYASQLSVQPDGTRIIGELPKPSIEFVRSLSRDVSRTYPSLSLEDQAKILAYRLDKCAPRDRLYYRIRAARLLSSASRKKNIEREVEDTLTKYAGTTTTDGRRKPRVEFSARVYAIEPTDKRVTLTLMIIVPLRRSRLMRRHRFQTVVICLPYNF</sequence>
<evidence type="ECO:0000313" key="11">
    <source>
        <dbReference type="EMBL" id="EPB80673.1"/>
    </source>
</evidence>
<dbReference type="InterPro" id="IPR044880">
    <property type="entry name" value="NCX_ion-bd_dom_sf"/>
</dbReference>